<dbReference type="Proteomes" id="UP001159363">
    <property type="component" value="Chromosome 4"/>
</dbReference>
<feature type="region of interest" description="Disordered" evidence="1">
    <location>
        <begin position="77"/>
        <end position="110"/>
    </location>
</feature>
<evidence type="ECO:0000313" key="3">
    <source>
        <dbReference type="Proteomes" id="UP001159363"/>
    </source>
</evidence>
<gene>
    <name evidence="2" type="ORF">PR048_015455</name>
</gene>
<organism evidence="2 3">
    <name type="scientific">Dryococelus australis</name>
    <dbReference type="NCBI Taxonomy" id="614101"/>
    <lineage>
        <taxon>Eukaryota</taxon>
        <taxon>Metazoa</taxon>
        <taxon>Ecdysozoa</taxon>
        <taxon>Arthropoda</taxon>
        <taxon>Hexapoda</taxon>
        <taxon>Insecta</taxon>
        <taxon>Pterygota</taxon>
        <taxon>Neoptera</taxon>
        <taxon>Polyneoptera</taxon>
        <taxon>Phasmatodea</taxon>
        <taxon>Verophasmatodea</taxon>
        <taxon>Anareolatae</taxon>
        <taxon>Phasmatidae</taxon>
        <taxon>Eurycanthinae</taxon>
        <taxon>Dryococelus</taxon>
    </lineage>
</organism>
<accession>A0ABQ9HHJ2</accession>
<proteinExistence type="predicted"/>
<name>A0ABQ9HHJ2_9NEOP</name>
<sequence>MSGRETDEPQSKKQKGIINTNNWKRNIMTQNKVKGLAHTSYSGKQVAAEKTEDDCKCRLYVYCHVFILYTLRTHKTPVELNGPASDGSGDDELPLNSNPKSIPKTNFNDH</sequence>
<dbReference type="EMBL" id="JARBHB010000005">
    <property type="protein sequence ID" value="KAJ8883611.1"/>
    <property type="molecule type" value="Genomic_DNA"/>
</dbReference>
<feature type="compositionally biased region" description="Polar residues" evidence="1">
    <location>
        <begin position="95"/>
        <end position="110"/>
    </location>
</feature>
<protein>
    <submittedName>
        <fullName evidence="2">Uncharacterized protein</fullName>
    </submittedName>
</protein>
<evidence type="ECO:0000313" key="2">
    <source>
        <dbReference type="EMBL" id="KAJ8883611.1"/>
    </source>
</evidence>
<feature type="compositionally biased region" description="Basic and acidic residues" evidence="1">
    <location>
        <begin position="1"/>
        <end position="11"/>
    </location>
</feature>
<comment type="caution">
    <text evidence="2">The sequence shown here is derived from an EMBL/GenBank/DDBJ whole genome shotgun (WGS) entry which is preliminary data.</text>
</comment>
<feature type="region of interest" description="Disordered" evidence="1">
    <location>
        <begin position="1"/>
        <end position="21"/>
    </location>
</feature>
<evidence type="ECO:0000256" key="1">
    <source>
        <dbReference type="SAM" id="MobiDB-lite"/>
    </source>
</evidence>
<keyword evidence="3" id="KW-1185">Reference proteome</keyword>
<reference evidence="2 3" key="1">
    <citation type="submission" date="2023-02" db="EMBL/GenBank/DDBJ databases">
        <title>LHISI_Scaffold_Assembly.</title>
        <authorList>
            <person name="Stuart O.P."/>
            <person name="Cleave R."/>
            <person name="Magrath M.J.L."/>
            <person name="Mikheyev A.S."/>
        </authorList>
    </citation>
    <scope>NUCLEOTIDE SEQUENCE [LARGE SCALE GENOMIC DNA]</scope>
    <source>
        <strain evidence="2">Daus_M_001</strain>
        <tissue evidence="2">Leg muscle</tissue>
    </source>
</reference>